<keyword evidence="1" id="KW-0812">Transmembrane</keyword>
<dbReference type="PANTHER" id="PTHR40106">
    <property type="entry name" value="INNER MEMBRANE PROTEIN RCLC"/>
    <property type="match status" value="1"/>
</dbReference>
<evidence type="ECO:0000256" key="1">
    <source>
        <dbReference type="SAM" id="Phobius"/>
    </source>
</evidence>
<sequence>MTTINNVHGRINNQRAHALNHIADNAVRFSIVIVLAWIGAMKFTGYEAGAIQGLVASSPLTNWLYSVFSLQGASNLIGTVEIATAVALLLAPFHRTITIIGAAGATVTFAVTTSLLFTAPIAEASLGGFPAISVAPGQFLLKDIVLLSAAVSLLAKVSTSPMLRQSKLEFSATEKAGDHHEEVTVY</sequence>
<dbReference type="STRING" id="1121869.SAMN03084138_02086"/>
<keyword evidence="1" id="KW-0472">Membrane</keyword>
<evidence type="ECO:0000313" key="2">
    <source>
        <dbReference type="EMBL" id="SFP40047.1"/>
    </source>
</evidence>
<accession>A0A1I5Q1F1</accession>
<gene>
    <name evidence="2" type="ORF">SAMN03084138_02086</name>
</gene>
<dbReference type="Proteomes" id="UP000182692">
    <property type="component" value="Unassembled WGS sequence"/>
</dbReference>
<name>A0A1I5Q1F1_9GAMM</name>
<feature type="transmembrane region" description="Helical" evidence="1">
    <location>
        <begin position="63"/>
        <end position="90"/>
    </location>
</feature>
<reference evidence="2 3" key="1">
    <citation type="submission" date="2016-10" db="EMBL/GenBank/DDBJ databases">
        <authorList>
            <person name="de Groot N.N."/>
        </authorList>
    </citation>
    <scope>NUCLEOTIDE SEQUENCE [LARGE SCALE GENOMIC DNA]</scope>
    <source>
        <strain evidence="2 3">DSM 15893</strain>
    </source>
</reference>
<dbReference type="PANTHER" id="PTHR40106:SF1">
    <property type="entry name" value="INNER MEMBRANE PROTEIN RCLC"/>
    <property type="match status" value="1"/>
</dbReference>
<feature type="transmembrane region" description="Helical" evidence="1">
    <location>
        <begin position="139"/>
        <end position="157"/>
    </location>
</feature>
<dbReference type="EMBL" id="FOWR01000014">
    <property type="protein sequence ID" value="SFP40047.1"/>
    <property type="molecule type" value="Genomic_DNA"/>
</dbReference>
<dbReference type="Pfam" id="PF04224">
    <property type="entry name" value="DUF417"/>
    <property type="match status" value="1"/>
</dbReference>
<evidence type="ECO:0000313" key="3">
    <source>
        <dbReference type="Proteomes" id="UP000182692"/>
    </source>
</evidence>
<proteinExistence type="predicted"/>
<keyword evidence="1" id="KW-1133">Transmembrane helix</keyword>
<dbReference type="AlphaFoldDB" id="A0A1I5Q1F1"/>
<organism evidence="2 3">
    <name type="scientific">Enterovibrio norvegicus DSM 15893</name>
    <dbReference type="NCBI Taxonomy" id="1121869"/>
    <lineage>
        <taxon>Bacteria</taxon>
        <taxon>Pseudomonadati</taxon>
        <taxon>Pseudomonadota</taxon>
        <taxon>Gammaproteobacteria</taxon>
        <taxon>Vibrionales</taxon>
        <taxon>Vibrionaceae</taxon>
        <taxon>Enterovibrio</taxon>
    </lineage>
</organism>
<feature type="transmembrane region" description="Helical" evidence="1">
    <location>
        <begin position="25"/>
        <end position="43"/>
    </location>
</feature>
<dbReference type="GO" id="GO:1901530">
    <property type="term" value="P:response to hypochlorite"/>
    <property type="evidence" value="ECO:0007669"/>
    <property type="project" value="TreeGrafter"/>
</dbReference>
<dbReference type="InterPro" id="IPR007339">
    <property type="entry name" value="RclC-like"/>
</dbReference>
<feature type="transmembrane region" description="Helical" evidence="1">
    <location>
        <begin position="97"/>
        <end position="119"/>
    </location>
</feature>
<protein>
    <submittedName>
        <fullName evidence="2">Uncharacterized membrane protein YkgB</fullName>
    </submittedName>
</protein>
<dbReference type="GO" id="GO:0005886">
    <property type="term" value="C:plasma membrane"/>
    <property type="evidence" value="ECO:0007669"/>
    <property type="project" value="TreeGrafter"/>
</dbReference>